<dbReference type="GeneID" id="108666610"/>
<feature type="compositionally biased region" description="Polar residues" evidence="2">
    <location>
        <begin position="201"/>
        <end position="211"/>
    </location>
</feature>
<feature type="compositionally biased region" description="Low complexity" evidence="2">
    <location>
        <begin position="226"/>
        <end position="236"/>
    </location>
</feature>
<gene>
    <name evidence="4" type="primary">LOC108666610</name>
</gene>
<name>A0A8B7N6W2_HYAAZ</name>
<reference evidence="4" key="1">
    <citation type="submission" date="2025-08" db="UniProtKB">
        <authorList>
            <consortium name="RefSeq"/>
        </authorList>
    </citation>
    <scope>IDENTIFICATION</scope>
</reference>
<evidence type="ECO:0000313" key="3">
    <source>
        <dbReference type="Proteomes" id="UP000694843"/>
    </source>
</evidence>
<dbReference type="Proteomes" id="UP000694843">
    <property type="component" value="Unplaced"/>
</dbReference>
<dbReference type="AlphaFoldDB" id="A0A8B7N6W2"/>
<proteinExistence type="predicted"/>
<keyword evidence="3" id="KW-1185">Reference proteome</keyword>
<protein>
    <submittedName>
        <fullName evidence="4">Trichohyalin</fullName>
    </submittedName>
</protein>
<evidence type="ECO:0000256" key="2">
    <source>
        <dbReference type="SAM" id="MobiDB-lite"/>
    </source>
</evidence>
<dbReference type="KEGG" id="hazt:108666610"/>
<evidence type="ECO:0000313" key="4">
    <source>
        <dbReference type="RefSeq" id="XP_018009009.1"/>
    </source>
</evidence>
<accession>A0A8B7N6W2</accession>
<feature type="coiled-coil region" evidence="1">
    <location>
        <begin position="3"/>
        <end position="37"/>
    </location>
</feature>
<keyword evidence="1" id="KW-0175">Coiled coil</keyword>
<dbReference type="RefSeq" id="XP_018009009.1">
    <property type="nucleotide sequence ID" value="XM_018153520.2"/>
</dbReference>
<dbReference type="OrthoDB" id="6374570at2759"/>
<feature type="non-terminal residue" evidence="4">
    <location>
        <position position="255"/>
    </location>
</feature>
<sequence length="255" mass="29697">MRINVAENEAKNLQLEANTLEKSLKDEKEKNKQLHHRNNLQVDALERHLREETERHRITQASFEKLRSKVKANLESQVQRLQEGEVILKEEQAVLLSEVQTLKGENEGLSRRLREQERQHAELLEHEVKAAEARVKTRLEKSWLEKLKRTEENAALDMERSKDAHRRVESDLRKEVTMAQKNEVEAKRLNEELKKKVRQLRQSESELQQRLTAAESADIKRERSVSRSSSSAVVSSQQDSKELAALQGRYDGQVE</sequence>
<feature type="region of interest" description="Disordered" evidence="2">
    <location>
        <begin position="201"/>
        <end position="255"/>
    </location>
</feature>
<organism evidence="3 4">
    <name type="scientific">Hyalella azteca</name>
    <name type="common">Amphipod</name>
    <dbReference type="NCBI Taxonomy" id="294128"/>
    <lineage>
        <taxon>Eukaryota</taxon>
        <taxon>Metazoa</taxon>
        <taxon>Ecdysozoa</taxon>
        <taxon>Arthropoda</taxon>
        <taxon>Crustacea</taxon>
        <taxon>Multicrustacea</taxon>
        <taxon>Malacostraca</taxon>
        <taxon>Eumalacostraca</taxon>
        <taxon>Peracarida</taxon>
        <taxon>Amphipoda</taxon>
        <taxon>Senticaudata</taxon>
        <taxon>Talitrida</taxon>
        <taxon>Talitroidea</taxon>
        <taxon>Hyalellidae</taxon>
        <taxon>Hyalella</taxon>
    </lineage>
</organism>
<evidence type="ECO:0000256" key="1">
    <source>
        <dbReference type="SAM" id="Coils"/>
    </source>
</evidence>